<evidence type="ECO:0000313" key="2">
    <source>
        <dbReference type="EMBL" id="KAF5752368.1"/>
    </source>
</evidence>
<dbReference type="EMBL" id="JAAARO010000001">
    <property type="protein sequence ID" value="KAF5752368.1"/>
    <property type="molecule type" value="Genomic_DNA"/>
</dbReference>
<protein>
    <submittedName>
        <fullName evidence="2">Uncharacterized protein</fullName>
    </submittedName>
</protein>
<evidence type="ECO:0000256" key="1">
    <source>
        <dbReference type="SAM" id="MobiDB-lite"/>
    </source>
</evidence>
<sequence>MPGTTSRFDKADNELERASCSDNISSSHVRDACNETTGTGTLKDSSDLKDDGGSSINSMSCETVEDAISGLEELVNQVKWLKTVWNAYVKECLMESCGTSCLKKNIAYNIGIYFLLEGW</sequence>
<comment type="caution">
    <text evidence="2">The sequence shown here is derived from an EMBL/GenBank/DDBJ whole genome shotgun (WGS) entry which is preliminary data.</text>
</comment>
<proteinExistence type="predicted"/>
<keyword evidence="3" id="KW-1185">Reference proteome</keyword>
<dbReference type="AlphaFoldDB" id="A0A7J7E191"/>
<reference evidence="2 3" key="1">
    <citation type="journal article" date="2020" name="Nat. Commun.">
        <title>Genome of Tripterygium wilfordii and identification of cytochrome P450 involved in triptolide biosynthesis.</title>
        <authorList>
            <person name="Tu L."/>
            <person name="Su P."/>
            <person name="Zhang Z."/>
            <person name="Gao L."/>
            <person name="Wang J."/>
            <person name="Hu T."/>
            <person name="Zhou J."/>
            <person name="Zhang Y."/>
            <person name="Zhao Y."/>
            <person name="Liu Y."/>
            <person name="Song Y."/>
            <person name="Tong Y."/>
            <person name="Lu Y."/>
            <person name="Yang J."/>
            <person name="Xu C."/>
            <person name="Jia M."/>
            <person name="Peters R.J."/>
            <person name="Huang L."/>
            <person name="Gao W."/>
        </authorList>
    </citation>
    <scope>NUCLEOTIDE SEQUENCE [LARGE SCALE GENOMIC DNA]</scope>
    <source>
        <strain evidence="3">cv. XIE 37</strain>
        <tissue evidence="2">Leaf</tissue>
    </source>
</reference>
<accession>A0A7J7E191</accession>
<organism evidence="2 3">
    <name type="scientific">Tripterygium wilfordii</name>
    <name type="common">Thunder God vine</name>
    <dbReference type="NCBI Taxonomy" id="458696"/>
    <lineage>
        <taxon>Eukaryota</taxon>
        <taxon>Viridiplantae</taxon>
        <taxon>Streptophyta</taxon>
        <taxon>Embryophyta</taxon>
        <taxon>Tracheophyta</taxon>
        <taxon>Spermatophyta</taxon>
        <taxon>Magnoliopsida</taxon>
        <taxon>eudicotyledons</taxon>
        <taxon>Gunneridae</taxon>
        <taxon>Pentapetalae</taxon>
        <taxon>rosids</taxon>
        <taxon>fabids</taxon>
        <taxon>Celastrales</taxon>
        <taxon>Celastraceae</taxon>
        <taxon>Tripterygium</taxon>
    </lineage>
</organism>
<evidence type="ECO:0000313" key="3">
    <source>
        <dbReference type="Proteomes" id="UP000593562"/>
    </source>
</evidence>
<gene>
    <name evidence="2" type="ORF">HS088_TW01G00276</name>
</gene>
<feature type="region of interest" description="Disordered" evidence="1">
    <location>
        <begin position="22"/>
        <end position="56"/>
    </location>
</feature>
<name>A0A7J7E191_TRIWF</name>
<dbReference type="Proteomes" id="UP000593562">
    <property type="component" value="Unassembled WGS sequence"/>
</dbReference>
<dbReference type="InParanoid" id="A0A7J7E191"/>